<evidence type="ECO:0000313" key="3">
    <source>
        <dbReference type="Proteomes" id="UP000663879"/>
    </source>
</evidence>
<comment type="caution">
    <text evidence="2">The sequence shown here is derived from an EMBL/GenBank/DDBJ whole genome shotgun (WGS) entry which is preliminary data.</text>
</comment>
<evidence type="ECO:0000256" key="1">
    <source>
        <dbReference type="SAM" id="MobiDB-lite"/>
    </source>
</evidence>
<organism evidence="2 3">
    <name type="scientific">Brachionus calyciflorus</name>
    <dbReference type="NCBI Taxonomy" id="104777"/>
    <lineage>
        <taxon>Eukaryota</taxon>
        <taxon>Metazoa</taxon>
        <taxon>Spiralia</taxon>
        <taxon>Gnathifera</taxon>
        <taxon>Rotifera</taxon>
        <taxon>Eurotatoria</taxon>
        <taxon>Monogononta</taxon>
        <taxon>Pseudotrocha</taxon>
        <taxon>Ploima</taxon>
        <taxon>Brachionidae</taxon>
        <taxon>Brachionus</taxon>
    </lineage>
</organism>
<protein>
    <submittedName>
        <fullName evidence="2">Uncharacterized protein</fullName>
    </submittedName>
</protein>
<feature type="region of interest" description="Disordered" evidence="1">
    <location>
        <begin position="459"/>
        <end position="483"/>
    </location>
</feature>
<proteinExistence type="predicted"/>
<sequence length="744" mass="84543">MITNEVNTNSNIVDQKPKELENFLIDQSNQQNQSQHSINIIDSKLLTTTQLNNNNQPQVQQLITSNSNNSNNLPFIIQNGNIYQLATTTGGTNQINQSNLIQISTDNLKTNPIKLTTLKNTNVLNLNTINKSRIIVKTNPGELSQQGQQIITTISPNSLQNNQKLNQQNQLKSINLVLQNPNQSKQLFISNQQTKPQITTSQNGQPIIVLTQANRNDQNLQILLQQKNLQTNNLPSQTSIQQVKTNQPKIYVPQTAQNLNLPIKKLNENENKNSSPNLINLLNSNNQVEIKQEPVVNHTKIVYNKQQKEIVNITPIAANTKEIIHTNIEPQKKEEEINETILNECILPDTRIFASLLNKDHTLPNNNPNSQAQKNEIKYKTVLIGNTEHVILDNLQNLSDFKGNFSELKNLACSVADHLNKSVSIPAFLLIDSKSSVEKIKSLLGDININPIIIDTLTQGAQQNEPTPKQVDPNADREKFQQHHQNLIKKLSSNNINNNNPNNNNNSNQIEIINNQQQVNSNQDLSKQKKISTPKRRTPKPKKTQIVINSNGQALVNKSKLTINDLIQQNALNQSLEMEKSSEPNAKKIKTINQLVNIEQQKLVQPVVSIQTLQPIQQIQQCQPLPSITQIQQEPRLQNNNNNTNPSNDWLDQQIQIANEFIDTLTKNDEKMIKTESLDLVKQEPNLHMQNVVDLNNHQHHQQQPQQQQQQQQQHQNIMNDYNFELDPFDTNLYFSSNLNDIDF</sequence>
<name>A0A814C0N8_9BILA</name>
<feature type="compositionally biased region" description="Basic residues" evidence="1">
    <location>
        <begin position="528"/>
        <end position="543"/>
    </location>
</feature>
<reference evidence="2" key="1">
    <citation type="submission" date="2021-02" db="EMBL/GenBank/DDBJ databases">
        <authorList>
            <person name="Nowell W R."/>
        </authorList>
    </citation>
    <scope>NUCLEOTIDE SEQUENCE</scope>
    <source>
        <strain evidence="2">Ploen Becks lab</strain>
    </source>
</reference>
<accession>A0A814C0N8</accession>
<dbReference type="Proteomes" id="UP000663879">
    <property type="component" value="Unassembled WGS sequence"/>
</dbReference>
<evidence type="ECO:0000313" key="2">
    <source>
        <dbReference type="EMBL" id="CAF0935248.1"/>
    </source>
</evidence>
<gene>
    <name evidence="2" type="ORF">OXX778_LOCUS13125</name>
</gene>
<dbReference type="EMBL" id="CAJNOC010002472">
    <property type="protein sequence ID" value="CAF0935248.1"/>
    <property type="molecule type" value="Genomic_DNA"/>
</dbReference>
<feature type="region of interest" description="Disordered" evidence="1">
    <location>
        <begin position="518"/>
        <end position="544"/>
    </location>
</feature>
<dbReference type="AlphaFoldDB" id="A0A814C0N8"/>
<keyword evidence="3" id="KW-1185">Reference proteome</keyword>